<dbReference type="KEGG" id="schv:BRCON_0247"/>
<dbReference type="Proteomes" id="UP000262583">
    <property type="component" value="Chromosome"/>
</dbReference>
<dbReference type="InterPro" id="IPR003814">
    <property type="entry name" value="FmdEsu_dom"/>
</dbReference>
<protein>
    <recommendedName>
        <fullName evidence="1">Formylmethanofuran dehydrogenase subunit E domain-containing protein</fullName>
    </recommendedName>
</protein>
<gene>
    <name evidence="2" type="ORF">BRCON_0247</name>
</gene>
<organism evidence="2 3">
    <name type="scientific">Sumerlaea chitinivorans</name>
    <dbReference type="NCBI Taxonomy" id="2250252"/>
    <lineage>
        <taxon>Bacteria</taxon>
        <taxon>Candidatus Sumerlaeota</taxon>
        <taxon>Candidatus Sumerlaeia</taxon>
        <taxon>Candidatus Sumerlaeales</taxon>
        <taxon>Candidatus Sumerlaeaceae</taxon>
        <taxon>Candidatus Sumerlaea</taxon>
    </lineage>
</organism>
<evidence type="ECO:0000313" key="3">
    <source>
        <dbReference type="Proteomes" id="UP000262583"/>
    </source>
</evidence>
<feature type="domain" description="Formylmethanofuran dehydrogenase subunit E" evidence="1">
    <location>
        <begin position="47"/>
        <end position="143"/>
    </location>
</feature>
<dbReference type="AlphaFoldDB" id="A0A2Z4Y1X1"/>
<proteinExistence type="predicted"/>
<dbReference type="EMBL" id="CP030759">
    <property type="protein sequence ID" value="AXA35024.1"/>
    <property type="molecule type" value="Genomic_DNA"/>
</dbReference>
<dbReference type="Pfam" id="PF02663">
    <property type="entry name" value="FmdE"/>
    <property type="match status" value="1"/>
</dbReference>
<reference evidence="2 3" key="1">
    <citation type="submission" date="2018-05" db="EMBL/GenBank/DDBJ databases">
        <title>A metagenomic window into the 2 km-deep terrestrial subsurface aquifer revealed taxonomically and functionally diverse microbial community comprising novel uncultured bacterial lineages.</title>
        <authorList>
            <person name="Kadnikov V.V."/>
            <person name="Mardanov A.V."/>
            <person name="Beletsky A.V."/>
            <person name="Banks D."/>
            <person name="Pimenov N.V."/>
            <person name="Frank Y.A."/>
            <person name="Karnachuk O.V."/>
            <person name="Ravin N.V."/>
        </authorList>
    </citation>
    <scope>NUCLEOTIDE SEQUENCE [LARGE SCALE GENOMIC DNA]</scope>
    <source>
        <strain evidence="2">BY</strain>
    </source>
</reference>
<name>A0A2Z4Y1X1_SUMC1</name>
<evidence type="ECO:0000259" key="1">
    <source>
        <dbReference type="Pfam" id="PF02663"/>
    </source>
</evidence>
<accession>A0A2Z4Y1X1</accession>
<dbReference type="Gene3D" id="3.30.1330.130">
    <property type="match status" value="1"/>
</dbReference>
<dbReference type="SUPFAM" id="SSF143555">
    <property type="entry name" value="FwdE-like"/>
    <property type="match status" value="1"/>
</dbReference>
<sequence>MHDSPHEHSHTFSGEVKITVRRARSGEAGWNRGQESEDWWKEIENRHGHVGPWNVLGYRMGQAILRETGTKWGSHELVITSHIPASTPYSCLIDGLAVATGNSEGRLDLLWSEVATPDFIHVSVRNAQDRKLRLLLRPNLAYLKEISVGTVNDLERQSRDCAERREEDLFSIEHFNA</sequence>
<evidence type="ECO:0000313" key="2">
    <source>
        <dbReference type="EMBL" id="AXA35024.1"/>
    </source>
</evidence>